<accession>A0ABQ5EUR8</accession>
<gene>
    <name evidence="2" type="ORF">Tco_0989749</name>
</gene>
<reference evidence="2" key="2">
    <citation type="submission" date="2022-01" db="EMBL/GenBank/DDBJ databases">
        <authorList>
            <person name="Yamashiro T."/>
            <person name="Shiraishi A."/>
            <person name="Satake H."/>
            <person name="Nakayama K."/>
        </authorList>
    </citation>
    <scope>NUCLEOTIDE SEQUENCE</scope>
</reference>
<feature type="transmembrane region" description="Helical" evidence="1">
    <location>
        <begin position="69"/>
        <end position="89"/>
    </location>
</feature>
<dbReference type="EMBL" id="BQNB010016696">
    <property type="protein sequence ID" value="GJT54695.1"/>
    <property type="molecule type" value="Genomic_DNA"/>
</dbReference>
<keyword evidence="1" id="KW-0812">Transmembrane</keyword>
<reference evidence="2" key="1">
    <citation type="journal article" date="2022" name="Int. J. Mol. Sci.">
        <title>Draft Genome of Tanacetum Coccineum: Genomic Comparison of Closely Related Tanacetum-Family Plants.</title>
        <authorList>
            <person name="Yamashiro T."/>
            <person name="Shiraishi A."/>
            <person name="Nakayama K."/>
            <person name="Satake H."/>
        </authorList>
    </citation>
    <scope>NUCLEOTIDE SEQUENCE</scope>
</reference>
<proteinExistence type="predicted"/>
<evidence type="ECO:0000313" key="3">
    <source>
        <dbReference type="Proteomes" id="UP001151760"/>
    </source>
</evidence>
<dbReference type="Proteomes" id="UP001151760">
    <property type="component" value="Unassembled WGS sequence"/>
</dbReference>
<evidence type="ECO:0000256" key="1">
    <source>
        <dbReference type="SAM" id="Phobius"/>
    </source>
</evidence>
<protein>
    <submittedName>
        <fullName evidence="2">Uncharacterized protein</fullName>
    </submittedName>
</protein>
<name>A0ABQ5EUR8_9ASTR</name>
<organism evidence="2 3">
    <name type="scientific">Tanacetum coccineum</name>
    <dbReference type="NCBI Taxonomy" id="301880"/>
    <lineage>
        <taxon>Eukaryota</taxon>
        <taxon>Viridiplantae</taxon>
        <taxon>Streptophyta</taxon>
        <taxon>Embryophyta</taxon>
        <taxon>Tracheophyta</taxon>
        <taxon>Spermatophyta</taxon>
        <taxon>Magnoliopsida</taxon>
        <taxon>eudicotyledons</taxon>
        <taxon>Gunneridae</taxon>
        <taxon>Pentapetalae</taxon>
        <taxon>asterids</taxon>
        <taxon>campanulids</taxon>
        <taxon>Asterales</taxon>
        <taxon>Asteraceae</taxon>
        <taxon>Asteroideae</taxon>
        <taxon>Anthemideae</taxon>
        <taxon>Anthemidinae</taxon>
        <taxon>Tanacetum</taxon>
    </lineage>
</organism>
<feature type="transmembrane region" description="Helical" evidence="1">
    <location>
        <begin position="42"/>
        <end position="63"/>
    </location>
</feature>
<keyword evidence="3" id="KW-1185">Reference proteome</keyword>
<keyword evidence="1" id="KW-0472">Membrane</keyword>
<sequence length="180" mass="20079">MSYMNKNYGTLPVTTEQLLDIKTAQAEETVPQPQYQFSTVKASLTIVTPIVSMYLMALISIIFKTEPSNMIYIMLVVHAYAAFACCFLINIYGDAKVNPLRSIRVRALEASYYIGLLLMPLFSVLGQFPHTKHCYGLWTDQSMEVSYRGLGIATMGGVLLTLSLQLQIAFGLFVSSFSTF</sequence>
<feature type="transmembrane region" description="Helical" evidence="1">
    <location>
        <begin position="150"/>
        <end position="174"/>
    </location>
</feature>
<feature type="transmembrane region" description="Helical" evidence="1">
    <location>
        <begin position="110"/>
        <end position="130"/>
    </location>
</feature>
<evidence type="ECO:0000313" key="2">
    <source>
        <dbReference type="EMBL" id="GJT54695.1"/>
    </source>
</evidence>
<comment type="caution">
    <text evidence="2">The sequence shown here is derived from an EMBL/GenBank/DDBJ whole genome shotgun (WGS) entry which is preliminary data.</text>
</comment>
<keyword evidence="1" id="KW-1133">Transmembrane helix</keyword>